<name>A0A1S8YIV0_9GAMM</name>
<evidence type="ECO:0000313" key="2">
    <source>
        <dbReference type="Proteomes" id="UP000190667"/>
    </source>
</evidence>
<gene>
    <name evidence="1" type="ORF">BTJ39_15985</name>
</gene>
<dbReference type="RefSeq" id="WP_078003693.1">
    <property type="nucleotide sequence ID" value="NZ_MRUL01000012.1"/>
</dbReference>
<protein>
    <submittedName>
        <fullName evidence="1">Uncharacterized protein</fullName>
    </submittedName>
</protein>
<comment type="caution">
    <text evidence="1">The sequence shown here is derived from an EMBL/GenBank/DDBJ whole genome shotgun (WGS) entry which is preliminary data.</text>
</comment>
<evidence type="ECO:0000313" key="1">
    <source>
        <dbReference type="EMBL" id="OON38862.1"/>
    </source>
</evidence>
<dbReference type="Proteomes" id="UP000190667">
    <property type="component" value="Unassembled WGS sequence"/>
</dbReference>
<proteinExistence type="predicted"/>
<keyword evidence="2" id="KW-1185">Reference proteome</keyword>
<sequence length="273" mass="31002">MVIPTSRYNNAHHLADTSPSAIANSHSVFNAKSDICNQPEHVIQEIALGLNAKDYASFQLTCKYIKNSLHSFKSIHAQLTNNQSRQTLSPDYRRIDSDRLVRSLLKKDSQQDVILGLKNAKAAAPYFHARDLTYVDTNYLPSSIYEEDDTRIDAVIGACIDKMTTLRPSGEYLRFDREGFPDALWLSRIVIPHEEMNTTTLTEIFAVFNQVFNEKTGAERLIVARLADELKNYWYENPPNKIEKKEIAACASLYPRLLSVGKQAKSVVEEFRS</sequence>
<accession>A0A1S8YIV0</accession>
<organism evidence="1 2">
    <name type="scientific">Izhakiella australiensis</name>
    <dbReference type="NCBI Taxonomy" id="1926881"/>
    <lineage>
        <taxon>Bacteria</taxon>
        <taxon>Pseudomonadati</taxon>
        <taxon>Pseudomonadota</taxon>
        <taxon>Gammaproteobacteria</taxon>
        <taxon>Enterobacterales</taxon>
        <taxon>Erwiniaceae</taxon>
        <taxon>Izhakiella</taxon>
    </lineage>
</organism>
<dbReference type="AlphaFoldDB" id="A0A1S8YIV0"/>
<reference evidence="1 2" key="1">
    <citation type="submission" date="2016-12" db="EMBL/GenBank/DDBJ databases">
        <title>Izhakiella australiana sp. nov. of genus Izhakiella isolated from Australian desert.</title>
        <authorList>
            <person name="Ji M."/>
        </authorList>
    </citation>
    <scope>NUCLEOTIDE SEQUENCE [LARGE SCALE GENOMIC DNA]</scope>
    <source>
        <strain evidence="1 2">D4N98</strain>
    </source>
</reference>
<dbReference type="EMBL" id="MRUL01000012">
    <property type="protein sequence ID" value="OON38862.1"/>
    <property type="molecule type" value="Genomic_DNA"/>
</dbReference>